<reference evidence="3" key="1">
    <citation type="submission" date="2025-08" db="UniProtKB">
        <authorList>
            <consortium name="RefSeq"/>
        </authorList>
    </citation>
    <scope>IDENTIFICATION</scope>
</reference>
<feature type="transmembrane region" description="Helical" evidence="1">
    <location>
        <begin position="64"/>
        <end position="86"/>
    </location>
</feature>
<organism evidence="2 3">
    <name type="scientific">Populus euphratica</name>
    <name type="common">Euphrates poplar</name>
    <dbReference type="NCBI Taxonomy" id="75702"/>
    <lineage>
        <taxon>Eukaryota</taxon>
        <taxon>Viridiplantae</taxon>
        <taxon>Streptophyta</taxon>
        <taxon>Embryophyta</taxon>
        <taxon>Tracheophyta</taxon>
        <taxon>Spermatophyta</taxon>
        <taxon>Magnoliopsida</taxon>
        <taxon>eudicotyledons</taxon>
        <taxon>Gunneridae</taxon>
        <taxon>Pentapetalae</taxon>
        <taxon>rosids</taxon>
        <taxon>fabids</taxon>
        <taxon>Malpighiales</taxon>
        <taxon>Salicaceae</taxon>
        <taxon>Saliceae</taxon>
        <taxon>Populus</taxon>
    </lineage>
</organism>
<evidence type="ECO:0000256" key="1">
    <source>
        <dbReference type="SAM" id="Phobius"/>
    </source>
</evidence>
<keyword evidence="2" id="KW-1185">Reference proteome</keyword>
<dbReference type="Proteomes" id="UP000694918">
    <property type="component" value="Unplaced"/>
</dbReference>
<accession>A0AAJ6Y8L9</accession>
<keyword evidence="1" id="KW-0812">Transmembrane</keyword>
<keyword evidence="1" id="KW-1133">Transmembrane helix</keyword>
<dbReference type="GeneID" id="105141112"/>
<evidence type="ECO:0000313" key="3">
    <source>
        <dbReference type="RefSeq" id="XP_011046523.1"/>
    </source>
</evidence>
<dbReference type="RefSeq" id="XP_011046523.1">
    <property type="nucleotide sequence ID" value="XM_011048221.1"/>
</dbReference>
<evidence type="ECO:0000313" key="2">
    <source>
        <dbReference type="Proteomes" id="UP000694918"/>
    </source>
</evidence>
<name>A0AAJ6Y8L9_POPEU</name>
<dbReference type="KEGG" id="peu:105141112"/>
<gene>
    <name evidence="3" type="primary">LOC105141112</name>
</gene>
<proteinExistence type="predicted"/>
<dbReference type="AlphaFoldDB" id="A0AAJ6Y8L9"/>
<keyword evidence="1" id="KW-0472">Membrane</keyword>
<sequence length="101" mass="10641">MSCMAEEGLSMGIQGNGVAEQSSDNASVVEVRESFLVLMGQVAVSLVTISTSNGSHHPSPNGKILWDFAAGNCIIGYISLFTRVLICGRQRGLATRIVTAI</sequence>
<protein>
    <submittedName>
        <fullName evidence="3">Uncharacterized protein LOC105141112</fullName>
    </submittedName>
</protein>